<comment type="function">
    <text evidence="11">Guanine nucleotide-exchange factor (GEF) required for the formation or budding of transport vesicles from the ER.</text>
</comment>
<keyword evidence="3" id="KW-0812">Transmembrane</keyword>
<accession>A0AA39CKQ1</accession>
<dbReference type="GO" id="GO:0000139">
    <property type="term" value="C:Golgi membrane"/>
    <property type="evidence" value="ECO:0007669"/>
    <property type="project" value="UniProtKB-SubCell"/>
</dbReference>
<keyword evidence="8" id="KW-1133">Transmembrane helix</keyword>
<evidence type="ECO:0000256" key="2">
    <source>
        <dbReference type="ARBA" id="ARBA00022574"/>
    </source>
</evidence>
<dbReference type="PROSITE" id="PS50157">
    <property type="entry name" value="ZINC_FINGER_C2H2_2"/>
    <property type="match status" value="1"/>
</dbReference>
<dbReference type="InterPro" id="IPR015943">
    <property type="entry name" value="WD40/YVTN_repeat-like_dom_sf"/>
</dbReference>
<evidence type="ECO:0000256" key="9">
    <source>
        <dbReference type="ARBA" id="ARBA00023136"/>
    </source>
</evidence>
<keyword evidence="1 11" id="KW-0813">Transport</keyword>
<keyword evidence="7 11" id="KW-0653">Protein transport</keyword>
<dbReference type="GO" id="GO:0006888">
    <property type="term" value="P:endoplasmic reticulum to Golgi vesicle-mediated transport"/>
    <property type="evidence" value="ECO:0007669"/>
    <property type="project" value="UniProtKB-UniRule"/>
</dbReference>
<comment type="subcellular location">
    <subcellularLocation>
        <location evidence="11">Endoplasmic reticulum membrane</location>
        <topology evidence="11">Single-pass type II membrane protein</topology>
    </subcellularLocation>
    <subcellularLocation>
        <location evidence="11">Golgi apparatus membrane</location>
        <topology evidence="11">Single-pass type II membrane protein</topology>
    </subcellularLocation>
</comment>
<dbReference type="Gene3D" id="2.130.10.10">
    <property type="entry name" value="YVTN repeat-like/Quinoprotein amine dehydrogenase"/>
    <property type="match status" value="2"/>
</dbReference>
<keyword evidence="6" id="KW-0931">ER-Golgi transport</keyword>
<evidence type="ECO:0000256" key="3">
    <source>
        <dbReference type="ARBA" id="ARBA00022692"/>
    </source>
</evidence>
<dbReference type="PANTHER" id="PTHR23284:SF0">
    <property type="entry name" value="PROLACTIN REGULATORY ELEMENT-BINDING PROTEIN"/>
    <property type="match status" value="1"/>
</dbReference>
<dbReference type="InterPro" id="IPR045260">
    <property type="entry name" value="Sec12-like"/>
</dbReference>
<comment type="caution">
    <text evidence="13">The sequence shown here is derived from an EMBL/GenBank/DDBJ whole genome shotgun (WGS) entry which is preliminary data.</text>
</comment>
<evidence type="ECO:0000259" key="12">
    <source>
        <dbReference type="PROSITE" id="PS50157"/>
    </source>
</evidence>
<sequence>MATNVSSSRVQLSYPLYAADFDPFNPDFLLVGGGGGSSSTGVPNKISLIDTSRRDQLKEVVDIELAKDEDSVTSLAVADSLPAALTAFAGVNSSVADQNVGKNEHLRSFRIGLPARKRKAGGSTVEEDTEKPRTSALYCQICGLPFQKFDHLEEHMRIKHDRGGGGAKQNYEIQNRESQALGRSALFAPPTGTKNEAYQRVLRFSPTQKPGDPRLAAVASGLATQNEIVVFHPKPRPAQDDVVSRVELGTREAEDLDLAANENEKGGFLLGYCTNNEVFLQQLPITSTPEAPISLFRAADISKSLPPSQQPKFRAIRFLTPRLLLILRNKPQRSGADLLVLQVSKDGSQARMLLRKVLNSAIKAAVGLDVAPLTAVDGERQFAIAVGGIPGEQSSIEILTLDHSQSAGLGFFRSYKYLKGVHDGPVTSLAFSNFIGPALPVTGEVGPQSLRLASVGVDKSAVVHYLPLRPFPPAESKTPRYVLIPPGRSEAAETTFSVFFAIAIVGLVAFLLQAFCEIRGVAKPVLGATNWLSPRMQERVALPYGYAVSSATSEVPVAAHSAVDELKRSADDIAATLSSSMASATAGLKKLVDENSKVETPKAIIVREESLGDISTEVIHSDAQVVKDETLRKWDELSESQKKSWKRKLVDAGHWAEQQGENVLRGILFSELAGAVGNMVGGG</sequence>
<comment type="similarity">
    <text evidence="11">Belongs to the WD repeat SEC12 family.</text>
</comment>
<evidence type="ECO:0000256" key="6">
    <source>
        <dbReference type="ARBA" id="ARBA00022892"/>
    </source>
</evidence>
<evidence type="ECO:0000256" key="7">
    <source>
        <dbReference type="ARBA" id="ARBA00022927"/>
    </source>
</evidence>
<dbReference type="InterPro" id="IPR013087">
    <property type="entry name" value="Znf_C2H2_type"/>
</dbReference>
<keyword evidence="4 11" id="KW-0677">Repeat</keyword>
<organism evidence="13 14">
    <name type="scientific">Cladophialophora chaetospira</name>
    <dbReference type="NCBI Taxonomy" id="386627"/>
    <lineage>
        <taxon>Eukaryota</taxon>
        <taxon>Fungi</taxon>
        <taxon>Dikarya</taxon>
        <taxon>Ascomycota</taxon>
        <taxon>Pezizomycotina</taxon>
        <taxon>Eurotiomycetes</taxon>
        <taxon>Chaetothyriomycetidae</taxon>
        <taxon>Chaetothyriales</taxon>
        <taxon>Herpotrichiellaceae</taxon>
        <taxon>Cladophialophora</taxon>
    </lineage>
</organism>
<evidence type="ECO:0000256" key="5">
    <source>
        <dbReference type="ARBA" id="ARBA00022824"/>
    </source>
</evidence>
<evidence type="ECO:0000256" key="1">
    <source>
        <dbReference type="ARBA" id="ARBA00022448"/>
    </source>
</evidence>
<protein>
    <recommendedName>
        <fullName evidence="11">Guanine nucleotide-exchange factor SEC12</fullName>
    </recommendedName>
</protein>
<dbReference type="Proteomes" id="UP001172673">
    <property type="component" value="Unassembled WGS sequence"/>
</dbReference>
<keyword evidence="10" id="KW-0863">Zinc-finger</keyword>
<dbReference type="GO" id="GO:0015031">
    <property type="term" value="P:protein transport"/>
    <property type="evidence" value="ECO:0007669"/>
    <property type="project" value="UniProtKB-KW"/>
</dbReference>
<keyword evidence="14" id="KW-1185">Reference proteome</keyword>
<dbReference type="PANTHER" id="PTHR23284">
    <property type="entry name" value="PROLACTIN REGULATORY ELEMENT BINDING PROTEIN"/>
    <property type="match status" value="1"/>
</dbReference>
<keyword evidence="9" id="KW-0472">Membrane</keyword>
<gene>
    <name evidence="13" type="ORF">H2200_004708</name>
</gene>
<dbReference type="GO" id="GO:0003400">
    <property type="term" value="P:regulation of COPII vesicle coating"/>
    <property type="evidence" value="ECO:0007669"/>
    <property type="project" value="UniProtKB-UniRule"/>
</dbReference>
<evidence type="ECO:0000256" key="10">
    <source>
        <dbReference type="PROSITE-ProRule" id="PRU00042"/>
    </source>
</evidence>
<evidence type="ECO:0000313" key="13">
    <source>
        <dbReference type="EMBL" id="KAJ9611524.1"/>
    </source>
</evidence>
<evidence type="ECO:0000256" key="8">
    <source>
        <dbReference type="ARBA" id="ARBA00022989"/>
    </source>
</evidence>
<reference evidence="13" key="1">
    <citation type="submission" date="2022-10" db="EMBL/GenBank/DDBJ databases">
        <title>Culturing micro-colonial fungi from biological soil crusts in the Mojave desert and describing Neophaeococcomyces mojavensis, and introducing the new genera and species Taxawa tesnikishii.</title>
        <authorList>
            <person name="Kurbessoian T."/>
            <person name="Stajich J.E."/>
        </authorList>
    </citation>
    <scope>NUCLEOTIDE SEQUENCE</scope>
    <source>
        <strain evidence="13">TK_41</strain>
    </source>
</reference>
<keyword evidence="5 11" id="KW-0256">Endoplasmic reticulum</keyword>
<evidence type="ECO:0000256" key="11">
    <source>
        <dbReference type="RuleBase" id="RU369019"/>
    </source>
</evidence>
<keyword evidence="2 11" id="KW-0853">WD repeat</keyword>
<keyword evidence="10" id="KW-0862">Zinc</keyword>
<keyword evidence="10" id="KW-0479">Metal-binding</keyword>
<dbReference type="AlphaFoldDB" id="A0AA39CKQ1"/>
<evidence type="ECO:0000256" key="4">
    <source>
        <dbReference type="ARBA" id="ARBA00022737"/>
    </source>
</evidence>
<name>A0AA39CKQ1_9EURO</name>
<dbReference type="PROSITE" id="PS00028">
    <property type="entry name" value="ZINC_FINGER_C2H2_1"/>
    <property type="match status" value="1"/>
</dbReference>
<evidence type="ECO:0000313" key="14">
    <source>
        <dbReference type="Proteomes" id="UP001172673"/>
    </source>
</evidence>
<dbReference type="GO" id="GO:0008270">
    <property type="term" value="F:zinc ion binding"/>
    <property type="evidence" value="ECO:0007669"/>
    <property type="project" value="UniProtKB-KW"/>
</dbReference>
<dbReference type="EMBL" id="JAPDRK010000006">
    <property type="protein sequence ID" value="KAJ9611524.1"/>
    <property type="molecule type" value="Genomic_DNA"/>
</dbReference>
<dbReference type="GO" id="GO:0005789">
    <property type="term" value="C:endoplasmic reticulum membrane"/>
    <property type="evidence" value="ECO:0007669"/>
    <property type="project" value="UniProtKB-SubCell"/>
</dbReference>
<feature type="domain" description="C2H2-type" evidence="12">
    <location>
        <begin position="137"/>
        <end position="160"/>
    </location>
</feature>
<dbReference type="GO" id="GO:0005085">
    <property type="term" value="F:guanyl-nucleotide exchange factor activity"/>
    <property type="evidence" value="ECO:0007669"/>
    <property type="project" value="InterPro"/>
</dbReference>
<proteinExistence type="inferred from homology"/>